<accession>A0AAQ3R6N8</accession>
<evidence type="ECO:0008006" key="3">
    <source>
        <dbReference type="Google" id="ProtNLM"/>
    </source>
</evidence>
<reference evidence="1 2" key="1">
    <citation type="submission" date="2023-11" db="EMBL/GenBank/DDBJ databases">
        <title>An acidophilic fungus is an integral part of prey digestion in a carnivorous sundew plant.</title>
        <authorList>
            <person name="Tsai I.J."/>
        </authorList>
    </citation>
    <scope>NUCLEOTIDE SEQUENCE [LARGE SCALE GENOMIC DNA]</scope>
    <source>
        <strain evidence="1">169a</strain>
    </source>
</reference>
<keyword evidence="2" id="KW-1185">Reference proteome</keyword>
<name>A0AAQ3R6N8_9PEZI</name>
<evidence type="ECO:0000313" key="2">
    <source>
        <dbReference type="Proteomes" id="UP001303373"/>
    </source>
</evidence>
<gene>
    <name evidence="1" type="ORF">R9X50_00626000</name>
</gene>
<dbReference type="InterPro" id="IPR011009">
    <property type="entry name" value="Kinase-like_dom_sf"/>
</dbReference>
<evidence type="ECO:0000313" key="1">
    <source>
        <dbReference type="EMBL" id="WPH03381.1"/>
    </source>
</evidence>
<dbReference type="SUPFAM" id="SSF56112">
    <property type="entry name" value="Protein kinase-like (PK-like)"/>
    <property type="match status" value="1"/>
</dbReference>
<dbReference type="AlphaFoldDB" id="A0AAQ3R6N8"/>
<dbReference type="Gene3D" id="1.10.510.10">
    <property type="entry name" value="Transferase(Phosphotransferase) domain 1"/>
    <property type="match status" value="1"/>
</dbReference>
<organism evidence="1 2">
    <name type="scientific">Acrodontium crateriforme</name>
    <dbReference type="NCBI Taxonomy" id="150365"/>
    <lineage>
        <taxon>Eukaryota</taxon>
        <taxon>Fungi</taxon>
        <taxon>Dikarya</taxon>
        <taxon>Ascomycota</taxon>
        <taxon>Pezizomycotina</taxon>
        <taxon>Dothideomycetes</taxon>
        <taxon>Dothideomycetidae</taxon>
        <taxon>Mycosphaerellales</taxon>
        <taxon>Teratosphaeriaceae</taxon>
        <taxon>Acrodontium</taxon>
    </lineage>
</organism>
<dbReference type="Proteomes" id="UP001303373">
    <property type="component" value="Chromosome 10"/>
</dbReference>
<dbReference type="EMBL" id="CP138589">
    <property type="protein sequence ID" value="WPH03381.1"/>
    <property type="molecule type" value="Genomic_DNA"/>
</dbReference>
<sequence length="141" mass="16182">MWRSPEAHTGGPIEKPSDMFSGIVCIYAITRLIVHFVDEAELPEGVDKLAVVLERQISLFADEDGINGFLRYIGENSPWHEIFSVIKTGFGDEQPRRPFALWEGRMIDDDFKDFVCKLTHFDPTKRFTAQQALSHRWLADV</sequence>
<protein>
    <recommendedName>
        <fullName evidence="3">Protein kinase domain-containing protein</fullName>
    </recommendedName>
</protein>
<proteinExistence type="predicted"/>